<feature type="transmembrane region" description="Helical" evidence="9">
    <location>
        <begin position="59"/>
        <end position="77"/>
    </location>
</feature>
<feature type="region of interest" description="Disordered" evidence="8">
    <location>
        <begin position="1"/>
        <end position="22"/>
    </location>
</feature>
<evidence type="ECO:0000256" key="7">
    <source>
        <dbReference type="ARBA" id="ARBA00023136"/>
    </source>
</evidence>
<evidence type="ECO:0000256" key="2">
    <source>
        <dbReference type="ARBA" id="ARBA00022448"/>
    </source>
</evidence>
<evidence type="ECO:0000256" key="6">
    <source>
        <dbReference type="ARBA" id="ARBA00022989"/>
    </source>
</evidence>
<evidence type="ECO:0000256" key="1">
    <source>
        <dbReference type="ARBA" id="ARBA00004651"/>
    </source>
</evidence>
<protein>
    <submittedName>
        <fullName evidence="10">Ribose transport system permease protein</fullName>
    </submittedName>
</protein>
<dbReference type="Proteomes" id="UP000199071">
    <property type="component" value="Unassembled WGS sequence"/>
</dbReference>
<dbReference type="AlphaFoldDB" id="A0A1G6A7P8"/>
<evidence type="ECO:0000256" key="9">
    <source>
        <dbReference type="SAM" id="Phobius"/>
    </source>
</evidence>
<dbReference type="PANTHER" id="PTHR32196">
    <property type="entry name" value="ABC TRANSPORTER PERMEASE PROTEIN YPHD-RELATED-RELATED"/>
    <property type="match status" value="1"/>
</dbReference>
<keyword evidence="3" id="KW-1003">Cell membrane</keyword>
<dbReference type="CDD" id="cd06579">
    <property type="entry name" value="TM_PBP1_transp_AraH_like"/>
    <property type="match status" value="1"/>
</dbReference>
<evidence type="ECO:0000256" key="3">
    <source>
        <dbReference type="ARBA" id="ARBA00022475"/>
    </source>
</evidence>
<organism evidence="10 11">
    <name type="scientific">Bauldia litoralis</name>
    <dbReference type="NCBI Taxonomy" id="665467"/>
    <lineage>
        <taxon>Bacteria</taxon>
        <taxon>Pseudomonadati</taxon>
        <taxon>Pseudomonadota</taxon>
        <taxon>Alphaproteobacteria</taxon>
        <taxon>Hyphomicrobiales</taxon>
        <taxon>Kaistiaceae</taxon>
        <taxon>Bauldia</taxon>
    </lineage>
</organism>
<sequence length="333" mass="33337">MSEPSGSVTAGMSPTLQQADKPNRPDWLPMALVIGLTVVAIVIAVAVTPKFLTVDNIRAILRNAAIVGIVAVSMTPITLSGNFVSLGISQSAMAAMVSFVALVGTGMPQVFAIVLVIAGLVAVGVLQGAVVAAGLNPVITTLAAGAIIFGVVSEVSGGGIVRAGDAPLSWGGSTVAGIPIEVLVFLIVTIAVTLLMSRTVTGRETTLVGANRPTAEVSGISFTRVTIVAFAIFSVGLAIAGILNGAAFGQATAKSFPDLTIDSIAALLVGGTAIAGGQGSPLRSAGGAILIAVISNMMVLNDFSTGGRLAVQGGVVVIVVVVLDLMRRGAFRR</sequence>
<evidence type="ECO:0000313" key="10">
    <source>
        <dbReference type="EMBL" id="SDB04487.1"/>
    </source>
</evidence>
<keyword evidence="6 9" id="KW-1133">Transmembrane helix</keyword>
<keyword evidence="11" id="KW-1185">Reference proteome</keyword>
<name>A0A1G6A7P8_9HYPH</name>
<dbReference type="GO" id="GO:0005886">
    <property type="term" value="C:plasma membrane"/>
    <property type="evidence" value="ECO:0007669"/>
    <property type="project" value="UniProtKB-SubCell"/>
</dbReference>
<feature type="transmembrane region" description="Helical" evidence="9">
    <location>
        <begin position="27"/>
        <end position="47"/>
    </location>
</feature>
<feature type="transmembrane region" description="Helical" evidence="9">
    <location>
        <begin position="176"/>
        <end position="196"/>
    </location>
</feature>
<keyword evidence="7 9" id="KW-0472">Membrane</keyword>
<keyword evidence="4" id="KW-0997">Cell inner membrane</keyword>
<feature type="transmembrane region" description="Helical" evidence="9">
    <location>
        <begin position="227"/>
        <end position="247"/>
    </location>
</feature>
<dbReference type="RefSeq" id="WP_090874417.1">
    <property type="nucleotide sequence ID" value="NZ_FMXQ01000001.1"/>
</dbReference>
<evidence type="ECO:0000256" key="4">
    <source>
        <dbReference type="ARBA" id="ARBA00022519"/>
    </source>
</evidence>
<feature type="compositionally biased region" description="Polar residues" evidence="8">
    <location>
        <begin position="1"/>
        <end position="20"/>
    </location>
</feature>
<dbReference type="PANTHER" id="PTHR32196:SF21">
    <property type="entry name" value="ABC TRANSPORTER PERMEASE PROTEIN YPHD-RELATED"/>
    <property type="match status" value="1"/>
</dbReference>
<proteinExistence type="predicted"/>
<dbReference type="InterPro" id="IPR001851">
    <property type="entry name" value="ABC_transp_permease"/>
</dbReference>
<dbReference type="EMBL" id="FMXQ01000001">
    <property type="protein sequence ID" value="SDB04487.1"/>
    <property type="molecule type" value="Genomic_DNA"/>
</dbReference>
<dbReference type="STRING" id="665467.SAMN02982931_00275"/>
<feature type="transmembrane region" description="Helical" evidence="9">
    <location>
        <begin position="259"/>
        <end position="277"/>
    </location>
</feature>
<keyword evidence="2" id="KW-0813">Transport</keyword>
<reference evidence="10 11" key="1">
    <citation type="submission" date="2016-10" db="EMBL/GenBank/DDBJ databases">
        <authorList>
            <person name="de Groot N.N."/>
        </authorList>
    </citation>
    <scope>NUCLEOTIDE SEQUENCE [LARGE SCALE GENOMIC DNA]</scope>
    <source>
        <strain evidence="10 11">ATCC 35022</strain>
    </source>
</reference>
<dbReference type="GO" id="GO:0022857">
    <property type="term" value="F:transmembrane transporter activity"/>
    <property type="evidence" value="ECO:0007669"/>
    <property type="project" value="InterPro"/>
</dbReference>
<feature type="transmembrane region" description="Helical" evidence="9">
    <location>
        <begin position="284"/>
        <end position="303"/>
    </location>
</feature>
<evidence type="ECO:0000256" key="8">
    <source>
        <dbReference type="SAM" id="MobiDB-lite"/>
    </source>
</evidence>
<evidence type="ECO:0000256" key="5">
    <source>
        <dbReference type="ARBA" id="ARBA00022692"/>
    </source>
</evidence>
<evidence type="ECO:0000313" key="11">
    <source>
        <dbReference type="Proteomes" id="UP000199071"/>
    </source>
</evidence>
<gene>
    <name evidence="10" type="ORF">SAMN02982931_00275</name>
</gene>
<dbReference type="Pfam" id="PF02653">
    <property type="entry name" value="BPD_transp_2"/>
    <property type="match status" value="1"/>
</dbReference>
<comment type="subcellular location">
    <subcellularLocation>
        <location evidence="1">Cell membrane</location>
        <topology evidence="1">Multi-pass membrane protein</topology>
    </subcellularLocation>
</comment>
<feature type="transmembrane region" description="Helical" evidence="9">
    <location>
        <begin position="309"/>
        <end position="326"/>
    </location>
</feature>
<feature type="transmembrane region" description="Helical" evidence="9">
    <location>
        <begin position="110"/>
        <end position="135"/>
    </location>
</feature>
<accession>A0A1G6A7P8</accession>
<keyword evidence="5 9" id="KW-0812">Transmembrane</keyword>